<evidence type="ECO:0000256" key="1">
    <source>
        <dbReference type="ARBA" id="ARBA00022603"/>
    </source>
</evidence>
<dbReference type="AlphaFoldDB" id="A0A8J5JED6"/>
<dbReference type="Proteomes" id="UP000709295">
    <property type="component" value="Unassembled WGS sequence"/>
</dbReference>
<protein>
    <recommendedName>
        <fullName evidence="7">DOT1 domain-containing protein</fullName>
    </recommendedName>
</protein>
<dbReference type="InterPro" id="IPR026170">
    <property type="entry name" value="FAM173A/B"/>
</dbReference>
<comment type="caution">
    <text evidence="5">The sequence shown here is derived from an EMBL/GenBank/DDBJ whole genome shotgun (WGS) entry which is preliminary data.</text>
</comment>
<keyword evidence="6" id="KW-1185">Reference proteome</keyword>
<dbReference type="GO" id="GO:0005739">
    <property type="term" value="C:mitochondrion"/>
    <property type="evidence" value="ECO:0007669"/>
    <property type="project" value="TreeGrafter"/>
</dbReference>
<dbReference type="GO" id="GO:0016279">
    <property type="term" value="F:protein-lysine N-methyltransferase activity"/>
    <property type="evidence" value="ECO:0007669"/>
    <property type="project" value="InterPro"/>
</dbReference>
<dbReference type="PANTHER" id="PTHR13610:SF11">
    <property type="entry name" value="METHYLTRANSFERASE DOMAIN-CONTAINING PROTEIN"/>
    <property type="match status" value="1"/>
</dbReference>
<dbReference type="PANTHER" id="PTHR13610">
    <property type="entry name" value="METHYLTRANSFERASE DOMAIN-CONTAINING PROTEIN"/>
    <property type="match status" value="1"/>
</dbReference>
<evidence type="ECO:0008006" key="7">
    <source>
        <dbReference type="Google" id="ProtNLM"/>
    </source>
</evidence>
<reference evidence="5" key="1">
    <citation type="submission" date="2021-01" db="EMBL/GenBank/DDBJ databases">
        <title>Phytophthora aleatoria, a newly-described species from Pinus radiata is distinct from Phytophthora cactorum isolates based on comparative genomics.</title>
        <authorList>
            <person name="Mcdougal R."/>
            <person name="Panda P."/>
            <person name="Williams N."/>
            <person name="Studholme D.J."/>
        </authorList>
    </citation>
    <scope>NUCLEOTIDE SEQUENCE</scope>
    <source>
        <strain evidence="5">NZFS 4037</strain>
    </source>
</reference>
<keyword evidence="3" id="KW-0949">S-adenosyl-L-methionine</keyword>
<evidence type="ECO:0000256" key="3">
    <source>
        <dbReference type="ARBA" id="ARBA00022691"/>
    </source>
</evidence>
<evidence type="ECO:0000313" key="5">
    <source>
        <dbReference type="EMBL" id="KAG6972447.1"/>
    </source>
</evidence>
<dbReference type="PROSITE" id="PS50096">
    <property type="entry name" value="IQ"/>
    <property type="match status" value="1"/>
</dbReference>
<dbReference type="CDD" id="cd02440">
    <property type="entry name" value="AdoMet_MTases"/>
    <property type="match status" value="1"/>
</dbReference>
<feature type="region of interest" description="Disordered" evidence="4">
    <location>
        <begin position="309"/>
        <end position="353"/>
    </location>
</feature>
<evidence type="ECO:0000256" key="4">
    <source>
        <dbReference type="SAM" id="MobiDB-lite"/>
    </source>
</evidence>
<evidence type="ECO:0000256" key="2">
    <source>
        <dbReference type="ARBA" id="ARBA00022679"/>
    </source>
</evidence>
<accession>A0A8J5JED6</accession>
<dbReference type="GO" id="GO:0032259">
    <property type="term" value="P:methylation"/>
    <property type="evidence" value="ECO:0007669"/>
    <property type="project" value="UniProtKB-KW"/>
</dbReference>
<sequence length="353" mass="39533">METKIGKNVSVAVGGVIKLQALFRGNKSRRVHVERARNNLPWSPFVPAKLEAVYAILEVADLQPGETLVDIGSGDGRVVIEAAVQCPELKKARGVELDEALVGLSRRRVIERAEKEENESIERPEQGLRREKGTETATALRERVEIVHADFMEVDMKDTDVVVLFFLPHREISRTLQEKLRPGTRVVTDIGSYANKMDVGYGICGHKNSFSTGVKLGNYVEDRIGADLARNSSSKLINKHSEYSSSFIQPREMPDKCAHAPAENLVERNMIRQGLSYDLIFEHGRPHIPTATEQAAKFTLTSHDYGMKSGIPSNESDRRMKQEMKRSREAREQRNAYVSTSQTIVPAHTGSKR</sequence>
<proteinExistence type="predicted"/>
<keyword evidence="1" id="KW-0489">Methyltransferase</keyword>
<feature type="compositionally biased region" description="Basic and acidic residues" evidence="4">
    <location>
        <begin position="315"/>
        <end position="334"/>
    </location>
</feature>
<organism evidence="5 6">
    <name type="scientific">Phytophthora aleatoria</name>
    <dbReference type="NCBI Taxonomy" id="2496075"/>
    <lineage>
        <taxon>Eukaryota</taxon>
        <taxon>Sar</taxon>
        <taxon>Stramenopiles</taxon>
        <taxon>Oomycota</taxon>
        <taxon>Peronosporomycetes</taxon>
        <taxon>Peronosporales</taxon>
        <taxon>Peronosporaceae</taxon>
        <taxon>Phytophthora</taxon>
    </lineage>
</organism>
<dbReference type="EMBL" id="JAENGY010000133">
    <property type="protein sequence ID" value="KAG6972447.1"/>
    <property type="molecule type" value="Genomic_DNA"/>
</dbReference>
<evidence type="ECO:0000313" key="6">
    <source>
        <dbReference type="Proteomes" id="UP000709295"/>
    </source>
</evidence>
<gene>
    <name evidence="5" type="ORF">JG688_00003969</name>
</gene>
<keyword evidence="2" id="KW-0808">Transferase</keyword>
<dbReference type="GO" id="GO:1905706">
    <property type="term" value="P:regulation of mitochondrial ATP synthesis coupled proton transport"/>
    <property type="evidence" value="ECO:0007669"/>
    <property type="project" value="TreeGrafter"/>
</dbReference>
<feature type="region of interest" description="Disordered" evidence="4">
    <location>
        <begin position="114"/>
        <end position="134"/>
    </location>
</feature>
<name>A0A8J5JED6_9STRA</name>